<name>A0A8H3U6M5_VENIN</name>
<gene>
    <name evidence="1" type="ORF">EG328_011632</name>
</gene>
<dbReference type="AlphaFoldDB" id="A0A8H3U6M5"/>
<evidence type="ECO:0000313" key="2">
    <source>
        <dbReference type="Proteomes" id="UP000447873"/>
    </source>
</evidence>
<dbReference type="EMBL" id="WNWS01000896">
    <property type="protein sequence ID" value="KAE9963154.1"/>
    <property type="molecule type" value="Genomic_DNA"/>
</dbReference>
<sequence>FAVDGIRAGKLNHKNGQVQCGSLSELYNIRHTLGPVPALDSLLALTCRPLTLLAIAVCTYITITWRFRSAGEAFRATGLYDENGFRKYDPTSTRPHSLPLATPVIGPYDEQQQQHLAIHTTTASQSSHDPYRLGKASSTSYLPALPTEDPVEREEYMQDILDWSRPEHRNGHWPPYEDYIDKDYDPNRWEGFKLDRDFYYKAGIDQFTPQQANSADVYLPYPNYAAREWKKQWRGDFRTCIGPRGTELQDDLVDAMRHYPVRPSRFPPPLGGSAKALGMDDGICMDRVQRYGAYGFNPDLRNSVSEIDWPSTRWGDLQNKCLMMNQNRFAPSARHPPKLLPDFSKPEGPIIPQKFREEIRRDESSQGHSGPQFRSRTAILIRTWEGYNYGENDILAIRAMISELSLRTGGEYQIFLFVNVKDKTQPIFTDRQAYRRMLIKHVPRELRDIAILWNEDVCKTMYPDVTDWQVYWHQFMPVQWFSQNHPEFDHIWNWEMDVRFIGNHFNFLDKLAEFSRNQPRKYLWERNARVYIPSHHGQSFEAYTRDTNAIIANSSRSGLIAKPVWGPVPYASHQKPRGPKPPTTMEEDDFKWGVKEEADLITLLPIWDPVNTTWAMRNKIWNFTPGVHPVFNRAHPTDDDFVDPNEKSIPRRAFINTVIRVSRKLLQAMHEENKAGRAMQAEMWPTTVALQHGFKAVYAPHPIYSGVRWPGRYADAVFNADGGVPGRWGQGNDSIYNQDREVNFRPWTWYYHAKFPRVLYRRWMGWKGKDALGELGGKEWEKRSIREGGIGGMMCLPQMVLHPVKRGDLDD</sequence>
<dbReference type="PANTHER" id="PTHR36205:SF2">
    <property type="entry name" value="MAJOR FACILITATOR SUPERFAMILY TRANSPORTER"/>
    <property type="match status" value="1"/>
</dbReference>
<accession>A0A8H3U6M5</accession>
<evidence type="ECO:0000313" key="1">
    <source>
        <dbReference type="EMBL" id="KAE9963154.1"/>
    </source>
</evidence>
<reference evidence="1 2" key="1">
    <citation type="submission" date="2018-12" db="EMBL/GenBank/DDBJ databases">
        <title>Venturia inaequalis Genome Resource.</title>
        <authorList>
            <person name="Lichtner F.J."/>
        </authorList>
    </citation>
    <scope>NUCLEOTIDE SEQUENCE [LARGE SCALE GENOMIC DNA]</scope>
    <source>
        <strain evidence="1 2">120213</strain>
    </source>
</reference>
<feature type="non-terminal residue" evidence="1">
    <location>
        <position position="1"/>
    </location>
</feature>
<dbReference type="Proteomes" id="UP000447873">
    <property type="component" value="Unassembled WGS sequence"/>
</dbReference>
<dbReference type="PANTHER" id="PTHR36205">
    <property type="entry name" value="CHROMOSOME 19, WHOLE GENOME SHOTGUN SEQUENCE"/>
    <property type="match status" value="1"/>
</dbReference>
<dbReference type="InterPro" id="IPR021822">
    <property type="entry name" value="DUF3405"/>
</dbReference>
<organism evidence="1 2">
    <name type="scientific">Venturia inaequalis</name>
    <name type="common">Apple scab fungus</name>
    <dbReference type="NCBI Taxonomy" id="5025"/>
    <lineage>
        <taxon>Eukaryota</taxon>
        <taxon>Fungi</taxon>
        <taxon>Dikarya</taxon>
        <taxon>Ascomycota</taxon>
        <taxon>Pezizomycotina</taxon>
        <taxon>Dothideomycetes</taxon>
        <taxon>Pleosporomycetidae</taxon>
        <taxon>Venturiales</taxon>
        <taxon>Venturiaceae</taxon>
        <taxon>Venturia</taxon>
    </lineage>
</organism>
<dbReference type="Pfam" id="PF11885">
    <property type="entry name" value="DUF3405"/>
    <property type="match status" value="1"/>
</dbReference>
<protein>
    <submittedName>
        <fullName evidence="1">Uncharacterized protein</fullName>
    </submittedName>
</protein>
<proteinExistence type="predicted"/>
<comment type="caution">
    <text evidence="1">The sequence shown here is derived from an EMBL/GenBank/DDBJ whole genome shotgun (WGS) entry which is preliminary data.</text>
</comment>